<evidence type="ECO:0000313" key="8">
    <source>
        <dbReference type="Proteomes" id="UP000539957"/>
    </source>
</evidence>
<dbReference type="GO" id="GO:0016987">
    <property type="term" value="F:sigma factor activity"/>
    <property type="evidence" value="ECO:0007669"/>
    <property type="project" value="UniProtKB-KW"/>
</dbReference>
<keyword evidence="3" id="KW-0731">Sigma factor</keyword>
<dbReference type="Gene3D" id="1.10.10.10">
    <property type="entry name" value="Winged helix-like DNA-binding domain superfamily/Winged helix DNA-binding domain"/>
    <property type="match status" value="1"/>
</dbReference>
<dbReference type="AlphaFoldDB" id="A0A7W7N4I0"/>
<dbReference type="Proteomes" id="UP000539957">
    <property type="component" value="Unassembled WGS sequence"/>
</dbReference>
<evidence type="ECO:0000313" key="7">
    <source>
        <dbReference type="EMBL" id="MBB4799625.1"/>
    </source>
</evidence>
<dbReference type="SUPFAM" id="SSF88659">
    <property type="entry name" value="Sigma3 and sigma4 domains of RNA polymerase sigma factors"/>
    <property type="match status" value="1"/>
</dbReference>
<keyword evidence="2" id="KW-0805">Transcription regulation</keyword>
<evidence type="ECO:0000256" key="3">
    <source>
        <dbReference type="ARBA" id="ARBA00023082"/>
    </source>
</evidence>
<dbReference type="RefSeq" id="WP_184273209.1">
    <property type="nucleotide sequence ID" value="NZ_CP194722.1"/>
</dbReference>
<dbReference type="InterPro" id="IPR013324">
    <property type="entry name" value="RNA_pol_sigma_r3/r4-like"/>
</dbReference>
<proteinExistence type="inferred from homology"/>
<dbReference type="InterPro" id="IPR036388">
    <property type="entry name" value="WH-like_DNA-bd_sf"/>
</dbReference>
<accession>A0A7W7N4I0</accession>
<evidence type="ECO:0000259" key="6">
    <source>
        <dbReference type="Pfam" id="PF08281"/>
    </source>
</evidence>
<dbReference type="PANTHER" id="PTHR43133:SF63">
    <property type="entry name" value="RNA POLYMERASE SIGMA FACTOR FECI-RELATED"/>
    <property type="match status" value="1"/>
</dbReference>
<dbReference type="NCBIfam" id="TIGR02937">
    <property type="entry name" value="sigma70-ECF"/>
    <property type="match status" value="1"/>
</dbReference>
<sequence>MIANHSQVIAGVGSGVVLGKGAAHKAIHVGRTRLQHEEFEGQRRNLIRYASRITGNRDHAEDVVQEAYLRLGEMAKKQHLASPRGYLARIVRNLAIDRLWRSRRDGEVFAPDGQAALDGLAAAQPTPEQIALSRDELTRLEAALADLPERVRIAVEMHRFGGAKLREIAAELGVSVTVAHELVVTGVAHCRSRLR</sequence>
<keyword evidence="4" id="KW-0804">Transcription</keyword>
<gene>
    <name evidence="7" type="ORF">HNP32_003383</name>
</gene>
<dbReference type="Pfam" id="PF04542">
    <property type="entry name" value="Sigma70_r2"/>
    <property type="match status" value="1"/>
</dbReference>
<dbReference type="InterPro" id="IPR039425">
    <property type="entry name" value="RNA_pol_sigma-70-like"/>
</dbReference>
<comment type="similarity">
    <text evidence="1">Belongs to the sigma-70 factor family. ECF subfamily.</text>
</comment>
<feature type="domain" description="RNA polymerase sigma factor 70 region 4 type 2" evidence="6">
    <location>
        <begin position="139"/>
        <end position="177"/>
    </location>
</feature>
<dbReference type="InterPro" id="IPR013249">
    <property type="entry name" value="RNA_pol_sigma70_r4_t2"/>
</dbReference>
<dbReference type="GO" id="GO:0006352">
    <property type="term" value="P:DNA-templated transcription initiation"/>
    <property type="evidence" value="ECO:0007669"/>
    <property type="project" value="InterPro"/>
</dbReference>
<evidence type="ECO:0000256" key="2">
    <source>
        <dbReference type="ARBA" id="ARBA00023015"/>
    </source>
</evidence>
<dbReference type="PANTHER" id="PTHR43133">
    <property type="entry name" value="RNA POLYMERASE ECF-TYPE SIGMA FACTO"/>
    <property type="match status" value="1"/>
</dbReference>
<dbReference type="InterPro" id="IPR007627">
    <property type="entry name" value="RNA_pol_sigma70_r2"/>
</dbReference>
<organism evidence="7 8">
    <name type="scientific">Brevundimonas bullata</name>
    <dbReference type="NCBI Taxonomy" id="13160"/>
    <lineage>
        <taxon>Bacteria</taxon>
        <taxon>Pseudomonadati</taxon>
        <taxon>Pseudomonadota</taxon>
        <taxon>Alphaproteobacteria</taxon>
        <taxon>Caulobacterales</taxon>
        <taxon>Caulobacteraceae</taxon>
        <taxon>Brevundimonas</taxon>
    </lineage>
</organism>
<name>A0A7W7N4I0_9CAUL</name>
<evidence type="ECO:0000256" key="1">
    <source>
        <dbReference type="ARBA" id="ARBA00010641"/>
    </source>
</evidence>
<dbReference type="SUPFAM" id="SSF88946">
    <property type="entry name" value="Sigma2 domain of RNA polymerase sigma factors"/>
    <property type="match status" value="1"/>
</dbReference>
<reference evidence="7 8" key="1">
    <citation type="submission" date="2020-08" db="EMBL/GenBank/DDBJ databases">
        <title>Functional genomics of gut bacteria from endangered species of beetles.</title>
        <authorList>
            <person name="Carlos-Shanley C."/>
        </authorList>
    </citation>
    <scope>NUCLEOTIDE SEQUENCE [LARGE SCALE GENOMIC DNA]</scope>
    <source>
        <strain evidence="7 8">S00123</strain>
    </source>
</reference>
<dbReference type="InterPro" id="IPR013325">
    <property type="entry name" value="RNA_pol_sigma_r2"/>
</dbReference>
<dbReference type="Gene3D" id="1.10.1740.10">
    <property type="match status" value="1"/>
</dbReference>
<dbReference type="Pfam" id="PF08281">
    <property type="entry name" value="Sigma70_r4_2"/>
    <property type="match status" value="1"/>
</dbReference>
<dbReference type="InterPro" id="IPR014284">
    <property type="entry name" value="RNA_pol_sigma-70_dom"/>
</dbReference>
<keyword evidence="8" id="KW-1185">Reference proteome</keyword>
<evidence type="ECO:0000256" key="4">
    <source>
        <dbReference type="ARBA" id="ARBA00023163"/>
    </source>
</evidence>
<evidence type="ECO:0000259" key="5">
    <source>
        <dbReference type="Pfam" id="PF04542"/>
    </source>
</evidence>
<dbReference type="EMBL" id="JACHKY010000006">
    <property type="protein sequence ID" value="MBB4799625.1"/>
    <property type="molecule type" value="Genomic_DNA"/>
</dbReference>
<feature type="domain" description="RNA polymerase sigma-70 region 2" evidence="5">
    <location>
        <begin position="43"/>
        <end position="104"/>
    </location>
</feature>
<comment type="caution">
    <text evidence="7">The sequence shown here is derived from an EMBL/GenBank/DDBJ whole genome shotgun (WGS) entry which is preliminary data.</text>
</comment>
<protein>
    <submittedName>
        <fullName evidence="7">RNA polymerase sigma-70 factor (ECF subfamily)</fullName>
    </submittedName>
</protein>
<dbReference type="GO" id="GO:0003677">
    <property type="term" value="F:DNA binding"/>
    <property type="evidence" value="ECO:0007669"/>
    <property type="project" value="InterPro"/>
</dbReference>